<accession>A0A3M7QXC0</accession>
<keyword evidence="2" id="KW-1185">Reference proteome</keyword>
<dbReference type="Proteomes" id="UP000276133">
    <property type="component" value="Unassembled WGS sequence"/>
</dbReference>
<comment type="caution">
    <text evidence="1">The sequence shown here is derived from an EMBL/GenBank/DDBJ whole genome shotgun (WGS) entry which is preliminary data.</text>
</comment>
<reference evidence="1 2" key="1">
    <citation type="journal article" date="2018" name="Sci. Rep.">
        <title>Genomic signatures of local adaptation to the degree of environmental predictability in rotifers.</title>
        <authorList>
            <person name="Franch-Gras L."/>
            <person name="Hahn C."/>
            <person name="Garcia-Roger E.M."/>
            <person name="Carmona M.J."/>
            <person name="Serra M."/>
            <person name="Gomez A."/>
        </authorList>
    </citation>
    <scope>NUCLEOTIDE SEQUENCE [LARGE SCALE GENOMIC DNA]</scope>
    <source>
        <strain evidence="1">HYR1</strain>
    </source>
</reference>
<evidence type="ECO:0000313" key="1">
    <source>
        <dbReference type="EMBL" id="RNA15986.1"/>
    </source>
</evidence>
<name>A0A3M7QXC0_BRAPC</name>
<sequence length="89" mass="10895">MPLIKFRNILSYLQKFLLFFTINVNEYEFLHVYVLYLKYFEISAHNLKKISNTSFQTKDIQNIKNLRYLKYQARIILSDELKKFQLSIH</sequence>
<dbReference type="AlphaFoldDB" id="A0A3M7QXC0"/>
<organism evidence="1 2">
    <name type="scientific">Brachionus plicatilis</name>
    <name type="common">Marine rotifer</name>
    <name type="synonym">Brachionus muelleri</name>
    <dbReference type="NCBI Taxonomy" id="10195"/>
    <lineage>
        <taxon>Eukaryota</taxon>
        <taxon>Metazoa</taxon>
        <taxon>Spiralia</taxon>
        <taxon>Gnathifera</taxon>
        <taxon>Rotifera</taxon>
        <taxon>Eurotatoria</taxon>
        <taxon>Monogononta</taxon>
        <taxon>Pseudotrocha</taxon>
        <taxon>Ploima</taxon>
        <taxon>Brachionidae</taxon>
        <taxon>Brachionus</taxon>
    </lineage>
</organism>
<gene>
    <name evidence="1" type="ORF">BpHYR1_050978</name>
</gene>
<proteinExistence type="predicted"/>
<evidence type="ECO:0000313" key="2">
    <source>
        <dbReference type="Proteomes" id="UP000276133"/>
    </source>
</evidence>
<protein>
    <submittedName>
        <fullName evidence="1">Uncharacterized protein</fullName>
    </submittedName>
</protein>
<dbReference type="EMBL" id="REGN01004836">
    <property type="protein sequence ID" value="RNA15986.1"/>
    <property type="molecule type" value="Genomic_DNA"/>
</dbReference>